<evidence type="ECO:0000313" key="3">
    <source>
        <dbReference type="Proteomes" id="UP000000488"/>
    </source>
</evidence>
<sequence>MNFHDEPSPFLWWESSLWWVLALAVSAGLGAGYRLLWGPRQPGDVLRPEPAHGVGRLPQALEAVAWGVMSLSVVGPMVFIASWLVAKDSLVSHCEVMEGRPSSSFVLPLHWLGLALVTVVGSKAYLRRSRQGPRDARDVLCLPGGVSNDEPA</sequence>
<dbReference type="Proteomes" id="UP000000488">
    <property type="component" value="Chromosome"/>
</dbReference>
<accession>F8C7J4</accession>
<feature type="transmembrane region" description="Helical" evidence="1">
    <location>
        <begin position="105"/>
        <end position="126"/>
    </location>
</feature>
<keyword evidence="1" id="KW-0812">Transmembrane</keyword>
<evidence type="ECO:0000256" key="1">
    <source>
        <dbReference type="SAM" id="Phobius"/>
    </source>
</evidence>
<protein>
    <submittedName>
        <fullName evidence="2">Uncharacterized protein</fullName>
    </submittedName>
</protein>
<feature type="transmembrane region" description="Helical" evidence="1">
    <location>
        <begin position="16"/>
        <end position="37"/>
    </location>
</feature>
<keyword evidence="1" id="KW-0472">Membrane</keyword>
<dbReference type="STRING" id="483219.LILAB_12435"/>
<name>F8C7J4_MYXFH</name>
<keyword evidence="1" id="KW-1133">Transmembrane helix</keyword>
<dbReference type="AlphaFoldDB" id="F8C7J4"/>
<dbReference type="KEGG" id="mfu:LILAB_12435"/>
<dbReference type="EMBL" id="CP002830">
    <property type="protein sequence ID" value="AEI64394.1"/>
    <property type="molecule type" value="Genomic_DNA"/>
</dbReference>
<gene>
    <name evidence="2" type="ordered locus">LILAB_12435</name>
</gene>
<reference evidence="2 3" key="1">
    <citation type="journal article" date="2011" name="J. Bacteriol.">
        <title>Genome sequence of the halotolerant marine bacterium Myxococcus fulvus HW-1.</title>
        <authorList>
            <person name="Li Z.F."/>
            <person name="Li X."/>
            <person name="Liu H."/>
            <person name="Liu X."/>
            <person name="Han K."/>
            <person name="Wu Z.H."/>
            <person name="Hu W."/>
            <person name="Li F.F."/>
            <person name="Li Y.Z."/>
        </authorList>
    </citation>
    <scope>NUCLEOTIDE SEQUENCE [LARGE SCALE GENOMIC DNA]</scope>
    <source>
        <strain evidence="3">ATCC BAA-855 / HW-1</strain>
    </source>
</reference>
<proteinExistence type="predicted"/>
<evidence type="ECO:0000313" key="2">
    <source>
        <dbReference type="EMBL" id="AEI64394.1"/>
    </source>
</evidence>
<organism evidence="2 3">
    <name type="scientific">Myxococcus fulvus (strain ATCC BAA-855 / HW-1)</name>
    <dbReference type="NCBI Taxonomy" id="483219"/>
    <lineage>
        <taxon>Bacteria</taxon>
        <taxon>Pseudomonadati</taxon>
        <taxon>Myxococcota</taxon>
        <taxon>Myxococcia</taxon>
        <taxon>Myxococcales</taxon>
        <taxon>Cystobacterineae</taxon>
        <taxon>Myxococcaceae</taxon>
        <taxon>Myxococcus</taxon>
    </lineage>
</organism>
<dbReference type="HOGENOM" id="CLU_1720368_0_0_7"/>
<feature type="transmembrane region" description="Helical" evidence="1">
    <location>
        <begin position="63"/>
        <end position="85"/>
    </location>
</feature>